<evidence type="ECO:0000313" key="2">
    <source>
        <dbReference type="Proteomes" id="UP000714618"/>
    </source>
</evidence>
<sequence>MCWGTQDYIFCCVCREETPFEINWHGCHLQVGGIDSPICPEPIITKLHATCTCQTCINEADDGGDPDDIYPEPFDHPGFPDTKPVIEVDRVELPEPTAYESFWKFENLAGTDLPSHEDAMNEMPSPPWFQVRVREEAVHEQVIADAVYTTAVERLQGLMKVARNRREDIRRYTLNHAVPDKALLEFAYEIIESLLSEQEQRNSRISSLQKLLESITKDINLEGLYYPSPPEMTLLKYKREAIMRELEEKFINHFKLPTPED</sequence>
<proteinExistence type="predicted"/>
<keyword evidence="2" id="KW-1185">Reference proteome</keyword>
<dbReference type="Proteomes" id="UP000714618">
    <property type="component" value="Unassembled WGS sequence"/>
</dbReference>
<organism evidence="1 2">
    <name type="scientific">Aureobasidium mustum</name>
    <dbReference type="NCBI Taxonomy" id="2773714"/>
    <lineage>
        <taxon>Eukaryota</taxon>
        <taxon>Fungi</taxon>
        <taxon>Dikarya</taxon>
        <taxon>Ascomycota</taxon>
        <taxon>Pezizomycotina</taxon>
        <taxon>Dothideomycetes</taxon>
        <taxon>Dothideomycetidae</taxon>
        <taxon>Dothideales</taxon>
        <taxon>Saccotheciaceae</taxon>
        <taxon>Aureobasidium</taxon>
    </lineage>
</organism>
<comment type="caution">
    <text evidence="1">The sequence shown here is derived from an EMBL/GenBank/DDBJ whole genome shotgun (WGS) entry which is preliminary data.</text>
</comment>
<dbReference type="EMBL" id="CAIJEO010000002">
    <property type="protein sequence ID" value="CAD0086560.1"/>
    <property type="molecule type" value="Genomic_DNA"/>
</dbReference>
<gene>
    <name evidence="1" type="ORF">AWRI4233_LOCUS946</name>
</gene>
<dbReference type="OrthoDB" id="3929920at2759"/>
<dbReference type="AlphaFoldDB" id="A0A9N8JIA6"/>
<protein>
    <submittedName>
        <fullName evidence="1">Uncharacterized protein</fullName>
    </submittedName>
</protein>
<name>A0A9N8JIA6_9PEZI</name>
<reference evidence="1" key="1">
    <citation type="submission" date="2020-06" db="EMBL/GenBank/DDBJ databases">
        <authorList>
            <person name="Onetto C."/>
        </authorList>
    </citation>
    <scope>NUCLEOTIDE SEQUENCE</scope>
</reference>
<evidence type="ECO:0000313" key="1">
    <source>
        <dbReference type="EMBL" id="CAD0086560.1"/>
    </source>
</evidence>
<accession>A0A9N8JIA6</accession>